<gene>
    <name evidence="1" type="ORF">CI15_34445</name>
</gene>
<dbReference type="OrthoDB" id="4333at2"/>
<dbReference type="STRING" id="1399968.CI15_34445"/>
<reference evidence="1 2" key="1">
    <citation type="journal article" date="2015" name="Int. J. Syst. Evol. Microbiol.">
        <title>Burkholderia monticola sp. nov., isolated from mountain soil.</title>
        <authorList>
            <person name="Baek I."/>
            <person name="Seo B."/>
            <person name="Lee I."/>
            <person name="Yi H."/>
            <person name="Chun J."/>
        </authorList>
    </citation>
    <scope>NUCLEOTIDE SEQUENCE [LARGE SCALE GENOMIC DNA]</scope>
    <source>
        <strain evidence="1 2">JC2948</strain>
    </source>
</reference>
<evidence type="ECO:0000313" key="2">
    <source>
        <dbReference type="Proteomes" id="UP000075613"/>
    </source>
</evidence>
<evidence type="ECO:0000313" key="1">
    <source>
        <dbReference type="EMBL" id="KXU82613.1"/>
    </source>
</evidence>
<name>A0A149PC78_9BURK</name>
<dbReference type="Proteomes" id="UP000075613">
    <property type="component" value="Unassembled WGS sequence"/>
</dbReference>
<accession>A0A149PC78</accession>
<dbReference type="RefSeq" id="WP_062138036.1">
    <property type="nucleotide sequence ID" value="NZ_LRBG01000039.1"/>
</dbReference>
<dbReference type="EMBL" id="LRBG01000039">
    <property type="protein sequence ID" value="KXU82613.1"/>
    <property type="molecule type" value="Genomic_DNA"/>
</dbReference>
<comment type="caution">
    <text evidence="1">The sequence shown here is derived from an EMBL/GenBank/DDBJ whole genome shotgun (WGS) entry which is preliminary data.</text>
</comment>
<proteinExistence type="predicted"/>
<sequence length="66" mass="7142">MHERSDAHPQTLREAGITPFMSEASARLQDSVVGAMEAGGIDYGTLSTPFDWRAFFDGLPDPGENS</sequence>
<protein>
    <submittedName>
        <fullName evidence="1">Uncharacterized protein</fullName>
    </submittedName>
</protein>
<keyword evidence="2" id="KW-1185">Reference proteome</keyword>
<dbReference type="AlphaFoldDB" id="A0A149PC78"/>
<organism evidence="1 2">
    <name type="scientific">Paraburkholderia monticola</name>
    <dbReference type="NCBI Taxonomy" id="1399968"/>
    <lineage>
        <taxon>Bacteria</taxon>
        <taxon>Pseudomonadati</taxon>
        <taxon>Pseudomonadota</taxon>
        <taxon>Betaproteobacteria</taxon>
        <taxon>Burkholderiales</taxon>
        <taxon>Burkholderiaceae</taxon>
        <taxon>Paraburkholderia</taxon>
    </lineage>
</organism>